<gene>
    <name evidence="4" type="ORF">PGRI_069920</name>
</gene>
<protein>
    <submittedName>
        <fullName evidence="4">Zinc finger, C2H2</fullName>
    </submittedName>
</protein>
<dbReference type="Proteomes" id="UP000070168">
    <property type="component" value="Unassembled WGS sequence"/>
</dbReference>
<dbReference type="OMA" id="CAPYSKR"/>
<feature type="compositionally biased region" description="Low complexity" evidence="2">
    <location>
        <begin position="38"/>
        <end position="57"/>
    </location>
</feature>
<dbReference type="STRING" id="5078.A0A135LNG8"/>
<feature type="compositionally biased region" description="Basic and acidic residues" evidence="2">
    <location>
        <begin position="23"/>
        <end position="35"/>
    </location>
</feature>
<feature type="region of interest" description="Disordered" evidence="2">
    <location>
        <begin position="303"/>
        <end position="350"/>
    </location>
</feature>
<evidence type="ECO:0000313" key="5">
    <source>
        <dbReference type="Proteomes" id="UP000070168"/>
    </source>
</evidence>
<dbReference type="PROSITE" id="PS50157">
    <property type="entry name" value="ZINC_FINGER_C2H2_2"/>
    <property type="match status" value="1"/>
</dbReference>
<evidence type="ECO:0000313" key="4">
    <source>
        <dbReference type="EMBL" id="KXG50501.1"/>
    </source>
</evidence>
<name>A0A135LNG8_PENPA</name>
<keyword evidence="1" id="KW-0479">Metal-binding</keyword>
<feature type="domain" description="C2H2-type" evidence="3">
    <location>
        <begin position="173"/>
        <end position="204"/>
    </location>
</feature>
<organism evidence="4 5">
    <name type="scientific">Penicillium patulum</name>
    <name type="common">Penicillium griseofulvum</name>
    <dbReference type="NCBI Taxonomy" id="5078"/>
    <lineage>
        <taxon>Eukaryota</taxon>
        <taxon>Fungi</taxon>
        <taxon>Dikarya</taxon>
        <taxon>Ascomycota</taxon>
        <taxon>Pezizomycotina</taxon>
        <taxon>Eurotiomycetes</taxon>
        <taxon>Eurotiomycetidae</taxon>
        <taxon>Eurotiales</taxon>
        <taxon>Aspergillaceae</taxon>
        <taxon>Penicillium</taxon>
    </lineage>
</organism>
<dbReference type="AlphaFoldDB" id="A0A135LNG8"/>
<feature type="compositionally biased region" description="Basic and acidic residues" evidence="2">
    <location>
        <begin position="1"/>
        <end position="16"/>
    </location>
</feature>
<feature type="compositionally biased region" description="Low complexity" evidence="2">
    <location>
        <begin position="72"/>
        <end position="98"/>
    </location>
</feature>
<sequence>MSERKPTSPDDPRGDFDPIVPRSNRDRHRDRDHRRSSSARSVGISVSSTASASTASSRNPALSQKQPKKQKQPSVVVAMSSSPVPDLSSASPSPSISSIDTRSGTGVESPHRDSSIDGIYVLGGMTLTTTDSPLEPALSRASLSSWDTTAAASISSATPSIPISLTATEQRKYACLFHMLDCHESFNDGAEWRTHVFSHFRSHPTPPSARCPLCPNTKFVDGISDPVSSPVPEGTESAHSSDGVQALTDLPSAWERMLDHVDVDHYCLGQTLSGSRPDFELMRYLYGMRVITDAQFKAMQLPPAPSSPAYHRSQDGVRASIGSADEPYCAPYSKRREERMRGQQRGVGVL</sequence>
<reference evidence="4 5" key="1">
    <citation type="journal article" date="2016" name="BMC Genomics">
        <title>Genome sequencing and secondary metabolism of the postharvest pathogen Penicillium griseofulvum.</title>
        <authorList>
            <person name="Banani H."/>
            <person name="Marcet-Houben M."/>
            <person name="Ballester A.R."/>
            <person name="Abbruscato P."/>
            <person name="Gonzalez-Candelas L."/>
            <person name="Gabaldon T."/>
            <person name="Spadaro D."/>
        </authorList>
    </citation>
    <scope>NUCLEOTIDE SEQUENCE [LARGE SCALE GENOMIC DNA]</scope>
    <source>
        <strain evidence="4 5">PG3</strain>
    </source>
</reference>
<evidence type="ECO:0000259" key="3">
    <source>
        <dbReference type="PROSITE" id="PS50157"/>
    </source>
</evidence>
<dbReference type="GeneID" id="63710006"/>
<keyword evidence="1" id="KW-0863">Zinc-finger</keyword>
<dbReference type="InterPro" id="IPR013087">
    <property type="entry name" value="Znf_C2H2_type"/>
</dbReference>
<comment type="caution">
    <text evidence="4">The sequence shown here is derived from an EMBL/GenBank/DDBJ whole genome shotgun (WGS) entry which is preliminary data.</text>
</comment>
<evidence type="ECO:0000256" key="1">
    <source>
        <dbReference type="PROSITE-ProRule" id="PRU00042"/>
    </source>
</evidence>
<feature type="region of interest" description="Disordered" evidence="2">
    <location>
        <begin position="1"/>
        <end position="114"/>
    </location>
</feature>
<evidence type="ECO:0000256" key="2">
    <source>
        <dbReference type="SAM" id="MobiDB-lite"/>
    </source>
</evidence>
<keyword evidence="1" id="KW-0862">Zinc</keyword>
<dbReference type="GO" id="GO:0008270">
    <property type="term" value="F:zinc ion binding"/>
    <property type="evidence" value="ECO:0007669"/>
    <property type="project" value="UniProtKB-KW"/>
</dbReference>
<dbReference type="OrthoDB" id="409136at2759"/>
<keyword evidence="5" id="KW-1185">Reference proteome</keyword>
<dbReference type="EMBL" id="LHQR01000047">
    <property type="protein sequence ID" value="KXG50501.1"/>
    <property type="molecule type" value="Genomic_DNA"/>
</dbReference>
<accession>A0A135LNG8</accession>
<proteinExistence type="predicted"/>
<dbReference type="RefSeq" id="XP_040649037.1">
    <property type="nucleotide sequence ID" value="XM_040794706.1"/>
</dbReference>